<protein>
    <recommendedName>
        <fullName evidence="5">RNA polymerase sigma factor</fullName>
    </recommendedName>
</protein>
<dbReference type="SUPFAM" id="SSF88946">
    <property type="entry name" value="Sigma2 domain of RNA polymerase sigma factors"/>
    <property type="match status" value="1"/>
</dbReference>
<keyword evidence="1 5" id="KW-0805">Transcription regulation</keyword>
<dbReference type="PRINTS" id="PR00046">
    <property type="entry name" value="SIGMA70FCT"/>
</dbReference>
<dbReference type="InterPro" id="IPR007624">
    <property type="entry name" value="RNA_pol_sigma70_r3"/>
</dbReference>
<dbReference type="InterPro" id="IPR013324">
    <property type="entry name" value="RNA_pol_sigma_r3/r4-like"/>
</dbReference>
<evidence type="ECO:0000256" key="5">
    <source>
        <dbReference type="RuleBase" id="RU362124"/>
    </source>
</evidence>
<dbReference type="PANTHER" id="PTHR30603:SF47">
    <property type="entry name" value="RNA POLYMERASE SIGMA FACTOR SIGD, CHLOROPLASTIC"/>
    <property type="match status" value="1"/>
</dbReference>
<comment type="caution">
    <text evidence="8">The sequence shown here is derived from an EMBL/GenBank/DDBJ whole genome shotgun (WGS) entry which is preliminary data.</text>
</comment>
<dbReference type="EMBL" id="PFEK01000047">
    <property type="protein sequence ID" value="PJE67429.1"/>
    <property type="molecule type" value="Genomic_DNA"/>
</dbReference>
<dbReference type="InterPro" id="IPR036388">
    <property type="entry name" value="WH-like_DNA-bd_sf"/>
</dbReference>
<organism evidence="8 9">
    <name type="scientific">Candidatus Shapirobacteria bacterium CG10_big_fil_rev_8_21_14_0_10_40_9</name>
    <dbReference type="NCBI Taxonomy" id="1974888"/>
    <lineage>
        <taxon>Bacteria</taxon>
        <taxon>Candidatus Shapironibacteriota</taxon>
    </lineage>
</organism>
<proteinExistence type="inferred from homology"/>
<dbReference type="PROSITE" id="PS00716">
    <property type="entry name" value="SIGMA70_2"/>
    <property type="match status" value="1"/>
</dbReference>
<comment type="function">
    <text evidence="5">Sigma factors are initiation factors that promote the attachment of RNA polymerase to specific initiation sites and are then released.</text>
</comment>
<dbReference type="GO" id="GO:0006352">
    <property type="term" value="P:DNA-templated transcription initiation"/>
    <property type="evidence" value="ECO:0007669"/>
    <property type="project" value="InterPro"/>
</dbReference>
<name>A0A2M8L3D4_9BACT</name>
<dbReference type="InterPro" id="IPR000943">
    <property type="entry name" value="RNA_pol_sigma70"/>
</dbReference>
<dbReference type="InterPro" id="IPR009042">
    <property type="entry name" value="RNA_pol_sigma70_r1_2"/>
</dbReference>
<gene>
    <name evidence="8" type="ORF">COU95_02430</name>
</gene>
<dbReference type="SUPFAM" id="SSF88659">
    <property type="entry name" value="Sigma3 and sigma4 domains of RNA polymerase sigma factors"/>
    <property type="match status" value="2"/>
</dbReference>
<dbReference type="InterPro" id="IPR007627">
    <property type="entry name" value="RNA_pol_sigma70_r2"/>
</dbReference>
<evidence type="ECO:0000256" key="2">
    <source>
        <dbReference type="ARBA" id="ARBA00023082"/>
    </source>
</evidence>
<evidence type="ECO:0000256" key="3">
    <source>
        <dbReference type="ARBA" id="ARBA00023125"/>
    </source>
</evidence>
<dbReference type="PROSITE" id="PS00715">
    <property type="entry name" value="SIGMA70_1"/>
    <property type="match status" value="1"/>
</dbReference>
<evidence type="ECO:0000313" key="9">
    <source>
        <dbReference type="Proteomes" id="UP000231474"/>
    </source>
</evidence>
<dbReference type="Pfam" id="PF04542">
    <property type="entry name" value="Sigma70_r2"/>
    <property type="match status" value="1"/>
</dbReference>
<feature type="domain" description="RNA polymerase sigma-70" evidence="7">
    <location>
        <begin position="268"/>
        <end position="294"/>
    </location>
</feature>
<dbReference type="Proteomes" id="UP000231474">
    <property type="component" value="Unassembled WGS sequence"/>
</dbReference>
<keyword evidence="2 5" id="KW-0731">Sigma factor</keyword>
<comment type="similarity">
    <text evidence="5">Belongs to the sigma-70 factor family.</text>
</comment>
<dbReference type="GO" id="GO:0016987">
    <property type="term" value="F:sigma factor activity"/>
    <property type="evidence" value="ECO:0007669"/>
    <property type="project" value="UniProtKB-KW"/>
</dbReference>
<dbReference type="InterPro" id="IPR013325">
    <property type="entry name" value="RNA_pol_sigma_r2"/>
</dbReference>
<dbReference type="Gene3D" id="1.10.601.10">
    <property type="entry name" value="RNA Polymerase Primary Sigma Factor"/>
    <property type="match status" value="1"/>
</dbReference>
<dbReference type="CDD" id="cd06171">
    <property type="entry name" value="Sigma70_r4"/>
    <property type="match status" value="1"/>
</dbReference>
<dbReference type="Gene3D" id="1.10.10.10">
    <property type="entry name" value="Winged helix-like DNA-binding domain superfamily/Winged helix DNA-binding domain"/>
    <property type="match status" value="2"/>
</dbReference>
<dbReference type="InterPro" id="IPR007630">
    <property type="entry name" value="RNA_pol_sigma70_r4"/>
</dbReference>
<evidence type="ECO:0000256" key="1">
    <source>
        <dbReference type="ARBA" id="ARBA00023015"/>
    </source>
</evidence>
<dbReference type="InterPro" id="IPR014284">
    <property type="entry name" value="RNA_pol_sigma-70_dom"/>
</dbReference>
<keyword evidence="3 5" id="KW-0238">DNA-binding</keyword>
<dbReference type="Pfam" id="PF00140">
    <property type="entry name" value="Sigma70_r1_2"/>
    <property type="match status" value="1"/>
</dbReference>
<evidence type="ECO:0000259" key="6">
    <source>
        <dbReference type="PROSITE" id="PS00715"/>
    </source>
</evidence>
<dbReference type="InterPro" id="IPR050239">
    <property type="entry name" value="Sigma-70_RNA_pol_init_factors"/>
</dbReference>
<feature type="domain" description="RNA polymerase sigma-70" evidence="6">
    <location>
        <begin position="99"/>
        <end position="112"/>
    </location>
</feature>
<evidence type="ECO:0000313" key="8">
    <source>
        <dbReference type="EMBL" id="PJE67429.1"/>
    </source>
</evidence>
<dbReference type="Pfam" id="PF04545">
    <property type="entry name" value="Sigma70_r4"/>
    <property type="match status" value="1"/>
</dbReference>
<dbReference type="NCBIfam" id="TIGR02937">
    <property type="entry name" value="sigma70-ECF"/>
    <property type="match status" value="1"/>
</dbReference>
<evidence type="ECO:0000256" key="4">
    <source>
        <dbReference type="ARBA" id="ARBA00023163"/>
    </source>
</evidence>
<dbReference type="GO" id="GO:0003677">
    <property type="term" value="F:DNA binding"/>
    <property type="evidence" value="ECO:0007669"/>
    <property type="project" value="UniProtKB-KW"/>
</dbReference>
<evidence type="ECO:0000259" key="7">
    <source>
        <dbReference type="PROSITE" id="PS00716"/>
    </source>
</evidence>
<dbReference type="Pfam" id="PF04539">
    <property type="entry name" value="Sigma70_r3"/>
    <property type="match status" value="1"/>
</dbReference>
<sequence>MVEREQSDPGAIYYQEAGKAPLLTREEEVELATQYKLGKKAGVRLKESENDGLRPEKREELEFLIAQGERARDRFVASNLRLVISIARQKLGQGVPLPDLIQEGNIGLLKAIERFNPDRGFKLSTYAIWWIRQAVGRAVAEQGRTIRIPGHASEELSRFRRKTIELTARFGREPTLEELAKELGWSRQRAERVTGIPIIACSLDEPVGVEEDSYLGEFIKDVDTFPPSEAATEEILGEQLRKAVDSLKPREAEVLSLRFGLVDGNPRTLSEVAEEFNLSRERIRQIQAEALRKLRHPSRTRGLRDYLEKG</sequence>
<reference evidence="9" key="1">
    <citation type="submission" date="2017-09" db="EMBL/GenBank/DDBJ databases">
        <title>Depth-based differentiation of microbial function through sediment-hosted aquifers and enrichment of novel symbionts in the deep terrestrial subsurface.</title>
        <authorList>
            <person name="Probst A.J."/>
            <person name="Ladd B."/>
            <person name="Jarett J.K."/>
            <person name="Geller-Mcgrath D.E."/>
            <person name="Sieber C.M.K."/>
            <person name="Emerson J.B."/>
            <person name="Anantharaman K."/>
            <person name="Thomas B.C."/>
            <person name="Malmstrom R."/>
            <person name="Stieglmeier M."/>
            <person name="Klingl A."/>
            <person name="Woyke T."/>
            <person name="Ryan C.M."/>
            <person name="Banfield J.F."/>
        </authorList>
    </citation>
    <scope>NUCLEOTIDE SEQUENCE [LARGE SCALE GENOMIC DNA]</scope>
</reference>
<keyword evidence="4 5" id="KW-0804">Transcription</keyword>
<accession>A0A2M8L3D4</accession>
<dbReference type="PANTHER" id="PTHR30603">
    <property type="entry name" value="RNA POLYMERASE SIGMA FACTOR RPO"/>
    <property type="match status" value="1"/>
</dbReference>
<dbReference type="AlphaFoldDB" id="A0A2M8L3D4"/>